<organism evidence="1">
    <name type="scientific">Siphoviridae sp. ctHhH6</name>
    <dbReference type="NCBI Taxonomy" id="2825422"/>
    <lineage>
        <taxon>Viruses</taxon>
        <taxon>Duplodnaviria</taxon>
        <taxon>Heunggongvirae</taxon>
        <taxon>Uroviricota</taxon>
        <taxon>Caudoviricetes</taxon>
    </lineage>
</organism>
<evidence type="ECO:0000313" key="1">
    <source>
        <dbReference type="EMBL" id="DAE16965.1"/>
    </source>
</evidence>
<reference evidence="1" key="1">
    <citation type="journal article" date="2021" name="Proc. Natl. Acad. Sci. U.S.A.">
        <title>A Catalog of Tens of Thousands of Viruses from Human Metagenomes Reveals Hidden Associations with Chronic Diseases.</title>
        <authorList>
            <person name="Tisza M.J."/>
            <person name="Buck C.B."/>
        </authorList>
    </citation>
    <scope>NUCLEOTIDE SEQUENCE</scope>
    <source>
        <strain evidence="1">CtHhH6</strain>
    </source>
</reference>
<accession>A0A8S5QDW1</accession>
<protein>
    <submittedName>
        <fullName evidence="1">Uncharacterized protein</fullName>
    </submittedName>
</protein>
<proteinExistence type="predicted"/>
<sequence>MKSSWPIYCYLLLARRRYLRSFNFYRCYC</sequence>
<dbReference type="EMBL" id="BK015633">
    <property type="protein sequence ID" value="DAE16965.1"/>
    <property type="molecule type" value="Genomic_DNA"/>
</dbReference>
<name>A0A8S5QDW1_9CAUD</name>